<dbReference type="Proteomes" id="UP000523007">
    <property type="component" value="Unassembled WGS sequence"/>
</dbReference>
<proteinExistence type="predicted"/>
<comment type="caution">
    <text evidence="2">The sequence shown here is derived from an EMBL/GenBank/DDBJ whole genome shotgun (WGS) entry which is preliminary data.</text>
</comment>
<evidence type="ECO:0000313" key="3">
    <source>
        <dbReference type="Proteomes" id="UP000523007"/>
    </source>
</evidence>
<keyword evidence="3" id="KW-1185">Reference proteome</keyword>
<dbReference type="AlphaFoldDB" id="A0A7W7RFB1"/>
<protein>
    <submittedName>
        <fullName evidence="2">Uncharacterized protein</fullName>
    </submittedName>
</protein>
<name>A0A7W7RFB1_9ACTN</name>
<organism evidence="2 3">
    <name type="scientific">Lipingzhangella halophila</name>
    <dbReference type="NCBI Taxonomy" id="1783352"/>
    <lineage>
        <taxon>Bacteria</taxon>
        <taxon>Bacillati</taxon>
        <taxon>Actinomycetota</taxon>
        <taxon>Actinomycetes</taxon>
        <taxon>Streptosporangiales</taxon>
        <taxon>Nocardiopsidaceae</taxon>
        <taxon>Lipingzhangella</taxon>
    </lineage>
</organism>
<feature type="region of interest" description="Disordered" evidence="1">
    <location>
        <begin position="98"/>
        <end position="119"/>
    </location>
</feature>
<sequence length="199" mass="21928">MADPTVWSRIIHAWPSFALIGSYELLMRQFRASAACVRNAHGVSRTRKGAWYVGTSSWMWCYAKDEGWLALRRRPAGGGVKPPTAALADDCRGERCGKRRPVEASGGDQEDARKPLEEDPGVAVDVSLLRSRWHRNRGRGCALGGVWRGPADWPDGVRHGGGVSLVCGFRMEREKARPDRAAQWGGSREPVKRAAPARP</sequence>
<feature type="region of interest" description="Disordered" evidence="1">
    <location>
        <begin position="175"/>
        <end position="199"/>
    </location>
</feature>
<reference evidence="2 3" key="1">
    <citation type="submission" date="2020-08" db="EMBL/GenBank/DDBJ databases">
        <title>Sequencing the genomes of 1000 actinobacteria strains.</title>
        <authorList>
            <person name="Klenk H.-P."/>
        </authorList>
    </citation>
    <scope>NUCLEOTIDE SEQUENCE [LARGE SCALE GENOMIC DNA]</scope>
    <source>
        <strain evidence="2 3">DSM 102030</strain>
    </source>
</reference>
<accession>A0A7W7RFB1</accession>
<evidence type="ECO:0000256" key="1">
    <source>
        <dbReference type="SAM" id="MobiDB-lite"/>
    </source>
</evidence>
<dbReference type="EMBL" id="JACHJT010000001">
    <property type="protein sequence ID" value="MBB4930593.1"/>
    <property type="molecule type" value="Genomic_DNA"/>
</dbReference>
<evidence type="ECO:0000313" key="2">
    <source>
        <dbReference type="EMBL" id="MBB4930593.1"/>
    </source>
</evidence>
<gene>
    <name evidence="2" type="ORF">F4561_001413</name>
</gene>